<dbReference type="EMBL" id="CP163439">
    <property type="protein sequence ID" value="XDQ38026.1"/>
    <property type="molecule type" value="Genomic_DNA"/>
</dbReference>
<name>A0AB39Q5E1_9ACTN</name>
<dbReference type="RefSeq" id="WP_369172738.1">
    <property type="nucleotide sequence ID" value="NZ_CP163439.1"/>
</dbReference>
<dbReference type="AlphaFoldDB" id="A0AB39Q5E1"/>
<evidence type="ECO:0008006" key="2">
    <source>
        <dbReference type="Google" id="ProtNLM"/>
    </source>
</evidence>
<accession>A0AB39Q5E1</accession>
<protein>
    <recommendedName>
        <fullName evidence="2">Excreted virulence factor EspC (Type VII ESX diderm)</fullName>
    </recommendedName>
</protein>
<sequence>MDEAKDAAEDLARAAHGWGLVQSIDDMHERWDRLNQEMRDRLNRASDNFRRSADAYDGNEIRTAQGFSDIYR</sequence>
<organism evidence="1">
    <name type="scientific">Streptomyces sp. R28</name>
    <dbReference type="NCBI Taxonomy" id="3238628"/>
    <lineage>
        <taxon>Bacteria</taxon>
        <taxon>Bacillati</taxon>
        <taxon>Actinomycetota</taxon>
        <taxon>Actinomycetes</taxon>
        <taxon>Kitasatosporales</taxon>
        <taxon>Streptomycetaceae</taxon>
        <taxon>Streptomyces</taxon>
    </lineage>
</organism>
<gene>
    <name evidence="1" type="ORF">AB5J49_34325</name>
</gene>
<evidence type="ECO:0000313" key="1">
    <source>
        <dbReference type="EMBL" id="XDQ38026.1"/>
    </source>
</evidence>
<reference evidence="1" key="1">
    <citation type="submission" date="2024-07" db="EMBL/GenBank/DDBJ databases">
        <authorList>
            <person name="Yu S.T."/>
        </authorList>
    </citation>
    <scope>NUCLEOTIDE SEQUENCE</scope>
    <source>
        <strain evidence="1">R28</strain>
    </source>
</reference>
<proteinExistence type="predicted"/>